<evidence type="ECO:0000313" key="9">
    <source>
        <dbReference type="Proteomes" id="UP000823849"/>
    </source>
</evidence>
<proteinExistence type="predicted"/>
<gene>
    <name evidence="8" type="ORF">H9705_00785</name>
</gene>
<dbReference type="GO" id="GO:0005886">
    <property type="term" value="C:plasma membrane"/>
    <property type="evidence" value="ECO:0007669"/>
    <property type="project" value="UniProtKB-SubCell"/>
</dbReference>
<dbReference type="GO" id="GO:0042910">
    <property type="term" value="F:xenobiotic transmembrane transporter activity"/>
    <property type="evidence" value="ECO:0007669"/>
    <property type="project" value="InterPro"/>
</dbReference>
<keyword evidence="2" id="KW-0813">Transport</keyword>
<dbReference type="InterPro" id="IPR002528">
    <property type="entry name" value="MATE_fam"/>
</dbReference>
<feature type="transmembrane region" description="Helical" evidence="7">
    <location>
        <begin position="168"/>
        <end position="186"/>
    </location>
</feature>
<evidence type="ECO:0000256" key="4">
    <source>
        <dbReference type="ARBA" id="ARBA00022692"/>
    </source>
</evidence>
<comment type="caution">
    <text evidence="8">The sequence shown here is derived from an EMBL/GenBank/DDBJ whole genome shotgun (WGS) entry which is preliminary data.</text>
</comment>
<protein>
    <submittedName>
        <fullName evidence="8">MATE family efflux transporter</fullName>
    </submittedName>
</protein>
<evidence type="ECO:0000256" key="7">
    <source>
        <dbReference type="SAM" id="Phobius"/>
    </source>
</evidence>
<feature type="transmembrane region" description="Helical" evidence="7">
    <location>
        <begin position="15"/>
        <end position="36"/>
    </location>
</feature>
<keyword evidence="4 7" id="KW-0812">Transmembrane</keyword>
<dbReference type="GO" id="GO:0015297">
    <property type="term" value="F:antiporter activity"/>
    <property type="evidence" value="ECO:0007669"/>
    <property type="project" value="InterPro"/>
</dbReference>
<feature type="transmembrane region" description="Helical" evidence="7">
    <location>
        <begin position="316"/>
        <end position="335"/>
    </location>
</feature>
<feature type="transmembrane region" description="Helical" evidence="7">
    <location>
        <begin position="94"/>
        <end position="116"/>
    </location>
</feature>
<reference evidence="8" key="2">
    <citation type="submission" date="2021-04" db="EMBL/GenBank/DDBJ databases">
        <authorList>
            <person name="Gilroy R."/>
        </authorList>
    </citation>
    <scope>NUCLEOTIDE SEQUENCE</scope>
    <source>
        <strain evidence="8">CHK185-5351</strain>
    </source>
</reference>
<reference evidence="8" key="1">
    <citation type="journal article" date="2021" name="PeerJ">
        <title>Extensive microbial diversity within the chicken gut microbiome revealed by metagenomics and culture.</title>
        <authorList>
            <person name="Gilroy R."/>
            <person name="Ravi A."/>
            <person name="Getino M."/>
            <person name="Pursley I."/>
            <person name="Horton D.L."/>
            <person name="Alikhan N.F."/>
            <person name="Baker D."/>
            <person name="Gharbi K."/>
            <person name="Hall N."/>
            <person name="Watson M."/>
            <person name="Adriaenssens E.M."/>
            <person name="Foster-Nyarko E."/>
            <person name="Jarju S."/>
            <person name="Secka A."/>
            <person name="Antonio M."/>
            <person name="Oren A."/>
            <person name="Chaudhuri R.R."/>
            <person name="La Ragione R."/>
            <person name="Hildebrand F."/>
            <person name="Pallen M.J."/>
        </authorList>
    </citation>
    <scope>NUCLEOTIDE SEQUENCE</scope>
    <source>
        <strain evidence="8">CHK185-5351</strain>
    </source>
</reference>
<evidence type="ECO:0000256" key="2">
    <source>
        <dbReference type="ARBA" id="ARBA00022448"/>
    </source>
</evidence>
<evidence type="ECO:0000256" key="3">
    <source>
        <dbReference type="ARBA" id="ARBA00022475"/>
    </source>
</evidence>
<comment type="subcellular location">
    <subcellularLocation>
        <location evidence="1">Cell membrane</location>
        <topology evidence="1">Multi-pass membrane protein</topology>
    </subcellularLocation>
</comment>
<feature type="transmembrane region" description="Helical" evidence="7">
    <location>
        <begin position="347"/>
        <end position="367"/>
    </location>
</feature>
<dbReference type="Pfam" id="PF01554">
    <property type="entry name" value="MatE"/>
    <property type="match status" value="2"/>
</dbReference>
<evidence type="ECO:0000256" key="1">
    <source>
        <dbReference type="ARBA" id="ARBA00004651"/>
    </source>
</evidence>
<feature type="transmembrane region" description="Helical" evidence="7">
    <location>
        <begin position="192"/>
        <end position="215"/>
    </location>
</feature>
<keyword evidence="6 7" id="KW-0472">Membrane</keyword>
<name>A0A9D2N935_9FIRM</name>
<feature type="transmembrane region" description="Helical" evidence="7">
    <location>
        <begin position="136"/>
        <end position="156"/>
    </location>
</feature>
<dbReference type="PANTHER" id="PTHR43823:SF3">
    <property type="entry name" value="MULTIDRUG EXPORT PROTEIN MEPA"/>
    <property type="match status" value="1"/>
</dbReference>
<dbReference type="PIRSF" id="PIRSF006603">
    <property type="entry name" value="DinF"/>
    <property type="match status" value="1"/>
</dbReference>
<organism evidence="8 9">
    <name type="scientific">Candidatus Fusicatenibacter intestinigallinarum</name>
    <dbReference type="NCBI Taxonomy" id="2838598"/>
    <lineage>
        <taxon>Bacteria</taxon>
        <taxon>Bacillati</taxon>
        <taxon>Bacillota</taxon>
        <taxon>Clostridia</taxon>
        <taxon>Lachnospirales</taxon>
        <taxon>Lachnospiraceae</taxon>
        <taxon>Fusicatenibacter</taxon>
    </lineage>
</organism>
<keyword evidence="5 7" id="KW-1133">Transmembrane helix</keyword>
<dbReference type="InterPro" id="IPR048279">
    <property type="entry name" value="MdtK-like"/>
</dbReference>
<feature type="transmembrane region" description="Helical" evidence="7">
    <location>
        <begin position="415"/>
        <end position="435"/>
    </location>
</feature>
<evidence type="ECO:0000256" key="5">
    <source>
        <dbReference type="ARBA" id="ARBA00022989"/>
    </source>
</evidence>
<accession>A0A9D2N935</accession>
<feature type="transmembrane region" description="Helical" evidence="7">
    <location>
        <begin position="388"/>
        <end position="409"/>
    </location>
</feature>
<evidence type="ECO:0000256" key="6">
    <source>
        <dbReference type="ARBA" id="ARBA00023136"/>
    </source>
</evidence>
<dbReference type="Proteomes" id="UP000823849">
    <property type="component" value="Unassembled WGS sequence"/>
</dbReference>
<dbReference type="PANTHER" id="PTHR43823">
    <property type="entry name" value="SPORULATION PROTEIN YKVU"/>
    <property type="match status" value="1"/>
</dbReference>
<dbReference type="EMBL" id="DWWU01000004">
    <property type="protein sequence ID" value="HJC14349.1"/>
    <property type="molecule type" value="Genomic_DNA"/>
</dbReference>
<evidence type="ECO:0000313" key="8">
    <source>
        <dbReference type="EMBL" id="HJC14349.1"/>
    </source>
</evidence>
<sequence>MNSTVLFSKTPPLKLFFLVSIPGAISMLASALYQTIDGVFVGQFLGATAFAALNLAMPFVIINFSLADLIGVGSAVPISVCLGQKKTQEANNIFTCACLMIVGAGVVIGGILFAAAPALIRFMGAEGEFARLAVQYLRVYALCSPVTTITFALDNYLRICGYIRGSMFLNIFMSVLSGVLEFLFLGVFRFGIWGAALATCSGMVICEAIAFLPFIRGKALLRFCRPHFHGRMIRQIIACGSPNFLNNIAGRITSILMNAILVRLGGETAVSVYGILMFADGFIQPLLYGMCDSLQPAVGYNWGAGKYSRVRAVEKCCFTASGIVSLLAVCVIALLPEQITRLFVADAGPEILSMSVGALRLFSITYVTRWFSFATQSYMLAVEKPLPASVISVSTALIFPVLLIVVLWPLGLTGIWLNFAGTAVLAAVLSVIVLLRVRGELVRADTES</sequence>
<feature type="transmembrane region" description="Helical" evidence="7">
    <location>
        <begin position="56"/>
        <end position="82"/>
    </location>
</feature>
<dbReference type="InterPro" id="IPR051327">
    <property type="entry name" value="MATE_MepA_subfamily"/>
</dbReference>
<keyword evidence="3" id="KW-1003">Cell membrane</keyword>
<dbReference type="AlphaFoldDB" id="A0A9D2N935"/>